<accession>A0A1M4UPR1</accession>
<dbReference type="STRING" id="1194090.SAMN05443144_10295"/>
<dbReference type="RefSeq" id="WP_073059234.1">
    <property type="nucleotide sequence ID" value="NZ_FQUS01000002.1"/>
</dbReference>
<gene>
    <name evidence="1" type="ORF">SAMN05443144_10295</name>
</gene>
<name>A0A1M4UPR1_9BACT</name>
<reference evidence="1 2" key="1">
    <citation type="submission" date="2016-11" db="EMBL/GenBank/DDBJ databases">
        <authorList>
            <person name="Jaros S."/>
            <person name="Januszkiewicz K."/>
            <person name="Wedrychowicz H."/>
        </authorList>
    </citation>
    <scope>NUCLEOTIDE SEQUENCE [LARGE SCALE GENOMIC DNA]</scope>
    <source>
        <strain evidence="1 2">DSM 21986</strain>
    </source>
</reference>
<evidence type="ECO:0000313" key="2">
    <source>
        <dbReference type="Proteomes" id="UP000184041"/>
    </source>
</evidence>
<evidence type="ECO:0000313" key="1">
    <source>
        <dbReference type="EMBL" id="SHE58679.1"/>
    </source>
</evidence>
<sequence>MSYLKKFVNNQLKDTHNLLDKIEEEDPELAERVGMEMMLNISKKWQAVKHRNRKQDKLKDIPNLN</sequence>
<protein>
    <submittedName>
        <fullName evidence="1">Uncharacterized protein</fullName>
    </submittedName>
</protein>
<dbReference type="EMBL" id="FQUS01000002">
    <property type="protein sequence ID" value="SHE58679.1"/>
    <property type="molecule type" value="Genomic_DNA"/>
</dbReference>
<proteinExistence type="predicted"/>
<dbReference type="AlphaFoldDB" id="A0A1M4UPR1"/>
<organism evidence="1 2">
    <name type="scientific">Fodinibius roseus</name>
    <dbReference type="NCBI Taxonomy" id="1194090"/>
    <lineage>
        <taxon>Bacteria</taxon>
        <taxon>Pseudomonadati</taxon>
        <taxon>Balneolota</taxon>
        <taxon>Balneolia</taxon>
        <taxon>Balneolales</taxon>
        <taxon>Balneolaceae</taxon>
        <taxon>Fodinibius</taxon>
    </lineage>
</organism>
<keyword evidence="2" id="KW-1185">Reference proteome</keyword>
<dbReference type="Proteomes" id="UP000184041">
    <property type="component" value="Unassembled WGS sequence"/>
</dbReference>